<keyword evidence="7" id="KW-1015">Disulfide bond</keyword>
<organism evidence="10 11">
    <name type="scientific">Polychaeton citri CBS 116435</name>
    <dbReference type="NCBI Taxonomy" id="1314669"/>
    <lineage>
        <taxon>Eukaryota</taxon>
        <taxon>Fungi</taxon>
        <taxon>Dikarya</taxon>
        <taxon>Ascomycota</taxon>
        <taxon>Pezizomycotina</taxon>
        <taxon>Dothideomycetes</taxon>
        <taxon>Dothideomycetidae</taxon>
        <taxon>Capnodiales</taxon>
        <taxon>Capnodiaceae</taxon>
        <taxon>Polychaeton</taxon>
    </lineage>
</organism>
<comment type="caution">
    <text evidence="10">The sequence shown here is derived from an EMBL/GenBank/DDBJ whole genome shotgun (WGS) entry which is preliminary data.</text>
</comment>
<reference evidence="10" key="1">
    <citation type="journal article" date="2020" name="Stud. Mycol.">
        <title>101 Dothideomycetes genomes: a test case for predicting lifestyles and emergence of pathogens.</title>
        <authorList>
            <person name="Haridas S."/>
            <person name="Albert R."/>
            <person name="Binder M."/>
            <person name="Bloem J."/>
            <person name="Labutti K."/>
            <person name="Salamov A."/>
            <person name="Andreopoulos B."/>
            <person name="Baker S."/>
            <person name="Barry K."/>
            <person name="Bills G."/>
            <person name="Bluhm B."/>
            <person name="Cannon C."/>
            <person name="Castanera R."/>
            <person name="Culley D."/>
            <person name="Daum C."/>
            <person name="Ezra D."/>
            <person name="Gonzalez J."/>
            <person name="Henrissat B."/>
            <person name="Kuo A."/>
            <person name="Liang C."/>
            <person name="Lipzen A."/>
            <person name="Lutzoni F."/>
            <person name="Magnuson J."/>
            <person name="Mondo S."/>
            <person name="Nolan M."/>
            <person name="Ohm R."/>
            <person name="Pangilinan J."/>
            <person name="Park H.-J."/>
            <person name="Ramirez L."/>
            <person name="Alfaro M."/>
            <person name="Sun H."/>
            <person name="Tritt A."/>
            <person name="Yoshinaga Y."/>
            <person name="Zwiers L.-H."/>
            <person name="Turgeon B."/>
            <person name="Goodwin S."/>
            <person name="Spatafora J."/>
            <person name="Crous P."/>
            <person name="Grigoriev I."/>
        </authorList>
    </citation>
    <scope>NUCLEOTIDE SEQUENCE</scope>
    <source>
        <strain evidence="10">CBS 116435</strain>
    </source>
</reference>
<dbReference type="OrthoDB" id="771136at2759"/>
<keyword evidence="2 8" id="KW-0645">Protease</keyword>
<dbReference type="PROSITE" id="PS00141">
    <property type="entry name" value="ASP_PROTEASE"/>
    <property type="match status" value="1"/>
</dbReference>
<dbReference type="EMBL" id="MU003804">
    <property type="protein sequence ID" value="KAF2720049.1"/>
    <property type="molecule type" value="Genomic_DNA"/>
</dbReference>
<feature type="disulfide bond" evidence="7">
    <location>
        <begin position="344"/>
        <end position="392"/>
    </location>
</feature>
<evidence type="ECO:0000256" key="3">
    <source>
        <dbReference type="ARBA" id="ARBA00022729"/>
    </source>
</evidence>
<evidence type="ECO:0000256" key="4">
    <source>
        <dbReference type="ARBA" id="ARBA00022750"/>
    </source>
</evidence>
<feature type="active site" evidence="6">
    <location>
        <position position="312"/>
    </location>
</feature>
<evidence type="ECO:0000256" key="1">
    <source>
        <dbReference type="ARBA" id="ARBA00007447"/>
    </source>
</evidence>
<feature type="non-terminal residue" evidence="10">
    <location>
        <position position="1"/>
    </location>
</feature>
<dbReference type="InterPro" id="IPR001969">
    <property type="entry name" value="Aspartic_peptidase_AS"/>
</dbReference>
<dbReference type="Pfam" id="PF00026">
    <property type="entry name" value="Asp"/>
    <property type="match status" value="1"/>
</dbReference>
<dbReference type="PROSITE" id="PS51767">
    <property type="entry name" value="PEPTIDASE_A1"/>
    <property type="match status" value="1"/>
</dbReference>
<feature type="non-terminal residue" evidence="10">
    <location>
        <position position="515"/>
    </location>
</feature>
<comment type="similarity">
    <text evidence="1 8">Belongs to the peptidase A1 family.</text>
</comment>
<evidence type="ECO:0000256" key="2">
    <source>
        <dbReference type="ARBA" id="ARBA00022670"/>
    </source>
</evidence>
<dbReference type="PANTHER" id="PTHR47966:SF65">
    <property type="entry name" value="ASPARTIC-TYPE ENDOPEPTIDASE"/>
    <property type="match status" value="1"/>
</dbReference>
<dbReference type="GO" id="GO:0006508">
    <property type="term" value="P:proteolysis"/>
    <property type="evidence" value="ECO:0007669"/>
    <property type="project" value="UniProtKB-KW"/>
</dbReference>
<dbReference type="PANTHER" id="PTHR47966">
    <property type="entry name" value="BETA-SITE APP-CLEAVING ENZYME, ISOFORM A-RELATED"/>
    <property type="match status" value="1"/>
</dbReference>
<evidence type="ECO:0000256" key="7">
    <source>
        <dbReference type="PIRSR" id="PIRSR601461-2"/>
    </source>
</evidence>
<protein>
    <submittedName>
        <fullName evidence="10">Acid protease</fullName>
    </submittedName>
</protein>
<dbReference type="GO" id="GO:0004190">
    <property type="term" value="F:aspartic-type endopeptidase activity"/>
    <property type="evidence" value="ECO:0007669"/>
    <property type="project" value="UniProtKB-KW"/>
</dbReference>
<dbReference type="Gene3D" id="2.40.70.10">
    <property type="entry name" value="Acid Proteases"/>
    <property type="match status" value="2"/>
</dbReference>
<dbReference type="InterPro" id="IPR021109">
    <property type="entry name" value="Peptidase_aspartic_dom_sf"/>
</dbReference>
<keyword evidence="5 8" id="KW-0378">Hydrolase</keyword>
<sequence length="515" mass="53753">TLAATVSLLSLGTAHSLPEIKVAKRDKHTGGRSSNVARGILMERSPQAEGDGHLSTSVFDVATWSFGGAYYANISVGTPPQPQTVILDTGSSDLYFDASSAQECTLPEDNPNACQGGTFNPDASKTYEIAAQSPAFNTSFGDGTTAQGPFGRDTVCVADVCISNVQFGLATEVDSTTGFAIGLMGVGYSFIEAVQDHIYPNMPEVLVSSGVINSRLYSVYLNDADTVSGSILFGGIDTTRYTGDLVTLDLLPDLGLLQNRRIAFVDQFITVVTEVSANTAQTGGKDTTIISGTQTDYLAYASDSGSLPMLLDTGSAAWSVTKPVYDALIQQAFPYVDSSGICDCSHAVDTETVTLTFGDAVQIKVPATEFIVPAYNTTTQEQYTDSHGNPLCAFLISASDSSLDDEGFGIVGDSILRSMYVVFDLDNGQASIAQAKVNSTDQPNVKVVEAGPSGVAKAVSVANNPPQQSASVWPGVNATVTFSASTMQSTIGQATGIDAVPEEARPDDGKNAASG</sequence>
<evidence type="ECO:0000256" key="6">
    <source>
        <dbReference type="PIRSR" id="PIRSR601461-1"/>
    </source>
</evidence>
<keyword evidence="3" id="KW-0732">Signal</keyword>
<evidence type="ECO:0000259" key="9">
    <source>
        <dbReference type="PROSITE" id="PS51767"/>
    </source>
</evidence>
<dbReference type="InterPro" id="IPR001461">
    <property type="entry name" value="Aspartic_peptidase_A1"/>
</dbReference>
<keyword evidence="11" id="KW-1185">Reference proteome</keyword>
<dbReference type="AlphaFoldDB" id="A0A9P4Q8B6"/>
<dbReference type="CDD" id="cd05474">
    <property type="entry name" value="SAP_like"/>
    <property type="match status" value="1"/>
</dbReference>
<keyword evidence="4 8" id="KW-0064">Aspartyl protease</keyword>
<evidence type="ECO:0000313" key="11">
    <source>
        <dbReference type="Proteomes" id="UP000799441"/>
    </source>
</evidence>
<dbReference type="Proteomes" id="UP000799441">
    <property type="component" value="Unassembled WGS sequence"/>
</dbReference>
<dbReference type="InterPro" id="IPR033876">
    <property type="entry name" value="SAP-like"/>
</dbReference>
<accession>A0A9P4Q8B6</accession>
<feature type="domain" description="Peptidase A1" evidence="9">
    <location>
        <begin position="70"/>
        <end position="433"/>
    </location>
</feature>
<gene>
    <name evidence="10" type="ORF">K431DRAFT_199086</name>
</gene>
<feature type="active site" evidence="6">
    <location>
        <position position="88"/>
    </location>
</feature>
<evidence type="ECO:0000313" key="10">
    <source>
        <dbReference type="EMBL" id="KAF2720049.1"/>
    </source>
</evidence>
<evidence type="ECO:0000256" key="8">
    <source>
        <dbReference type="RuleBase" id="RU000454"/>
    </source>
</evidence>
<name>A0A9P4Q8B6_9PEZI</name>
<evidence type="ECO:0000256" key="5">
    <source>
        <dbReference type="ARBA" id="ARBA00022801"/>
    </source>
</evidence>
<dbReference type="SUPFAM" id="SSF50630">
    <property type="entry name" value="Acid proteases"/>
    <property type="match status" value="1"/>
</dbReference>
<dbReference type="InterPro" id="IPR033121">
    <property type="entry name" value="PEPTIDASE_A1"/>
</dbReference>
<proteinExistence type="inferred from homology"/>
<dbReference type="PRINTS" id="PR00792">
    <property type="entry name" value="PEPSIN"/>
</dbReference>